<dbReference type="CDD" id="cd04587">
    <property type="entry name" value="CBS_pair_CAP-ED_NT_Pol-beta-like_DUF294_assoc"/>
    <property type="match status" value="1"/>
</dbReference>
<evidence type="ECO:0000256" key="1">
    <source>
        <dbReference type="ARBA" id="ARBA00023122"/>
    </source>
</evidence>
<dbReference type="InterPro" id="IPR046342">
    <property type="entry name" value="CBS_dom_sf"/>
</dbReference>
<dbReference type="Gene3D" id="2.60.120.10">
    <property type="entry name" value="Jelly Rolls"/>
    <property type="match status" value="1"/>
</dbReference>
<dbReference type="OrthoDB" id="9808528at2"/>
<evidence type="ECO:0000256" key="2">
    <source>
        <dbReference type="PROSITE-ProRule" id="PRU00703"/>
    </source>
</evidence>
<dbReference type="PROSITE" id="PS51371">
    <property type="entry name" value="CBS"/>
    <property type="match status" value="2"/>
</dbReference>
<dbReference type="AlphaFoldDB" id="A0A1T2L2L4"/>
<dbReference type="SMART" id="SM00116">
    <property type="entry name" value="CBS"/>
    <property type="match status" value="2"/>
</dbReference>
<dbReference type="InterPro" id="IPR014710">
    <property type="entry name" value="RmlC-like_jellyroll"/>
</dbReference>
<dbReference type="InterPro" id="IPR005105">
    <property type="entry name" value="GlnD_Uridyltrans_N"/>
</dbReference>
<dbReference type="Pfam" id="PF03445">
    <property type="entry name" value="DUF294"/>
    <property type="match status" value="1"/>
</dbReference>
<dbReference type="EMBL" id="MPRL01000054">
    <property type="protein sequence ID" value="OOZ39348.1"/>
    <property type="molecule type" value="Genomic_DNA"/>
</dbReference>
<keyword evidence="1 2" id="KW-0129">CBS domain</keyword>
<feature type="domain" description="CBS" evidence="3">
    <location>
        <begin position="224"/>
        <end position="280"/>
    </location>
</feature>
<accession>A0A1T2L2L4</accession>
<comment type="caution">
    <text evidence="4">The sequence shown here is derived from an EMBL/GenBank/DDBJ whole genome shotgun (WGS) entry which is preliminary data.</text>
</comment>
<sequence>MDVELIEIREFVAAYPPFNGLPDDELARIPELITIRYLRRGTPFPPTDSESTALYMVRKGAVELHDGNGVLIDRYGEGDIHLSHCLDEEDGFDFRGVTLEDTLLYQIDCTEIRSLRQRYPWFNSQLDRSLRESLRDALQNLQQSPMQSGTPLSISVAELVQRKPITLPAETSIREAAQLMTSERISSLLILDKDKLCGIVTDRDLRARAIAEGLSTEWPIRKIMSTPVSSVSPNDDIGEVAITMTRLNVHHLPVCDGEELIGLISNSDLLRQQSINSIALIGQIEKCDSAEELAVVCKRLPELQSQLVAVGTNAYQIGQTLSALTDAVTRRLIIQSEARLGPPPHPYVWLSYGSQARHEQSIHSDQDNGLLYEESHKAEHDVYFEQLTQEVNDGLNLCGYKYCPGEVMANNAAWRQTLSGWQSYFDRWINAPERKALMHTSIFFDMRPIYGDEALFEALHKPMLKQCQQNGIFHAHMAANALDQRPPLGFFRNFVLIHDGEHNRTLDLKQRGTMPIVELARLYALAEGLSELNTRDRLRAAAGTPSLSKEGAADLEHALAFIATLRLHHQSRQIRAGEPVDNYLSPDDLSSLEREQLKDVFVVIRTMQATIEQRYQTERFY</sequence>
<dbReference type="InterPro" id="IPR000644">
    <property type="entry name" value="CBS_dom"/>
</dbReference>
<reference evidence="4 5" key="1">
    <citation type="submission" date="2016-11" db="EMBL/GenBank/DDBJ databases">
        <title>Mixed transmission modes and dynamic genome evolution in an obligate animal-bacterial symbiosis.</title>
        <authorList>
            <person name="Russell S.L."/>
            <person name="Corbett-Detig R.B."/>
            <person name="Cavanaugh C.M."/>
        </authorList>
    </citation>
    <scope>NUCLEOTIDE SEQUENCE [LARGE SCALE GENOMIC DNA]</scope>
    <source>
        <strain evidence="4">Sveles-Q1</strain>
    </source>
</reference>
<dbReference type="PANTHER" id="PTHR43080">
    <property type="entry name" value="CBS DOMAIN-CONTAINING PROTEIN CBSX3, MITOCHONDRIAL"/>
    <property type="match status" value="1"/>
</dbReference>
<organism evidence="4 5">
    <name type="scientific">Solemya pervernicosa gill symbiont</name>
    <dbReference type="NCBI Taxonomy" id="642797"/>
    <lineage>
        <taxon>Bacteria</taxon>
        <taxon>Pseudomonadati</taxon>
        <taxon>Pseudomonadota</taxon>
        <taxon>Gammaproteobacteria</taxon>
        <taxon>sulfur-oxidizing symbionts</taxon>
    </lineage>
</organism>
<dbReference type="Pfam" id="PF00571">
    <property type="entry name" value="CBS"/>
    <property type="match status" value="2"/>
</dbReference>
<dbReference type="SUPFAM" id="SSF81301">
    <property type="entry name" value="Nucleotidyltransferase"/>
    <property type="match status" value="1"/>
</dbReference>
<evidence type="ECO:0000259" key="3">
    <source>
        <dbReference type="PROSITE" id="PS51371"/>
    </source>
</evidence>
<dbReference type="GO" id="GO:0008773">
    <property type="term" value="F:[protein-PII] uridylyltransferase activity"/>
    <property type="evidence" value="ECO:0007669"/>
    <property type="project" value="InterPro"/>
</dbReference>
<name>A0A1T2L2L4_9GAMM</name>
<dbReference type="InterPro" id="IPR018490">
    <property type="entry name" value="cNMP-bd_dom_sf"/>
</dbReference>
<dbReference type="Proteomes" id="UP000191110">
    <property type="component" value="Unassembled WGS sequence"/>
</dbReference>
<protein>
    <submittedName>
        <fullName evidence="4">Cyclic nucleotide-binding protein</fullName>
    </submittedName>
</protein>
<dbReference type="InterPro" id="IPR043519">
    <property type="entry name" value="NT_sf"/>
</dbReference>
<dbReference type="SUPFAM" id="SSF54631">
    <property type="entry name" value="CBS-domain pair"/>
    <property type="match status" value="1"/>
</dbReference>
<dbReference type="Pfam" id="PF10335">
    <property type="entry name" value="DUF294_C"/>
    <property type="match status" value="1"/>
</dbReference>
<proteinExistence type="predicted"/>
<gene>
    <name evidence="4" type="ORF">BOW53_11880</name>
</gene>
<dbReference type="CDD" id="cd05401">
    <property type="entry name" value="NT_GlnE_GlnD_like"/>
    <property type="match status" value="1"/>
</dbReference>
<dbReference type="InterPro" id="IPR051257">
    <property type="entry name" value="Diverse_CBS-Domain"/>
</dbReference>
<dbReference type="InterPro" id="IPR018821">
    <property type="entry name" value="DUF294_put_nucleoTrafse_sb-bd"/>
</dbReference>
<evidence type="ECO:0000313" key="4">
    <source>
        <dbReference type="EMBL" id="OOZ39348.1"/>
    </source>
</evidence>
<dbReference type="SUPFAM" id="SSF51206">
    <property type="entry name" value="cAMP-binding domain-like"/>
    <property type="match status" value="1"/>
</dbReference>
<dbReference type="Gene3D" id="3.10.580.10">
    <property type="entry name" value="CBS-domain"/>
    <property type="match status" value="1"/>
</dbReference>
<evidence type="ECO:0000313" key="5">
    <source>
        <dbReference type="Proteomes" id="UP000191110"/>
    </source>
</evidence>
<dbReference type="RefSeq" id="WP_078484300.1">
    <property type="nucleotide sequence ID" value="NZ_MPRL01000054.1"/>
</dbReference>
<feature type="domain" description="CBS" evidence="3">
    <location>
        <begin position="160"/>
        <end position="216"/>
    </location>
</feature>
<keyword evidence="5" id="KW-1185">Reference proteome</keyword>
<dbReference type="PANTHER" id="PTHR43080:SF2">
    <property type="entry name" value="CBS DOMAIN-CONTAINING PROTEIN"/>
    <property type="match status" value="1"/>
</dbReference>